<dbReference type="PROSITE" id="PS50848">
    <property type="entry name" value="START"/>
    <property type="match status" value="1"/>
</dbReference>
<dbReference type="PANTHER" id="PTHR47117">
    <property type="entry name" value="STAR-RELATED LIPID TRANSFER PROTEIN 9"/>
    <property type="match status" value="1"/>
</dbReference>
<dbReference type="InterPro" id="IPR002913">
    <property type="entry name" value="START_lipid-bd_dom"/>
</dbReference>
<evidence type="ECO:0000313" key="3">
    <source>
        <dbReference type="EMBL" id="CAI8034062.1"/>
    </source>
</evidence>
<sequence length="367" mass="42148">MAALRARFSRNRAAAEHSQRVLTQQALLVPHLPNGDTDWNTLGKMLTASIIGEVLCASYIDKKHRMARPQFTVDTDWSYAYEEKDVVVLRKEFPDSPFHCWMGRTIIQRPMREIADFLQDPASVPIYDKHIVESKHIKVLSESETHKDVIAYYLAEARECLVTAKRDFSFFVRHTHFDDKYVMTVLSVDHPECPPLDGVPRAQLLEGSGWHLERHMGSNSRTLVTYIVHTDLKELPPIIANRVLKRQPLNAYYVKSHLMKLHLQEEQLSATFYLPLPIPQSHEDSQKSYSYSGRHFEEQLSVRAFTSRQTEIVNRGAVTLPQNDSSQSCWDSTQVSSHSHSHEDNNDTEPRMQDHQPATDPGFTDSD</sequence>
<evidence type="ECO:0000256" key="1">
    <source>
        <dbReference type="SAM" id="MobiDB-lite"/>
    </source>
</evidence>
<reference evidence="3" key="1">
    <citation type="submission" date="2023-03" db="EMBL/GenBank/DDBJ databases">
        <authorList>
            <person name="Steffen K."/>
            <person name="Cardenas P."/>
        </authorList>
    </citation>
    <scope>NUCLEOTIDE SEQUENCE</scope>
</reference>
<proteinExistence type="predicted"/>
<feature type="domain" description="START" evidence="2">
    <location>
        <begin position="114"/>
        <end position="245"/>
    </location>
</feature>
<feature type="region of interest" description="Disordered" evidence="1">
    <location>
        <begin position="316"/>
        <end position="367"/>
    </location>
</feature>
<comment type="caution">
    <text evidence="3">The sequence shown here is derived from an EMBL/GenBank/DDBJ whole genome shotgun (WGS) entry which is preliminary data.</text>
</comment>
<protein>
    <recommendedName>
        <fullName evidence="2">START domain-containing protein</fullName>
    </recommendedName>
</protein>
<name>A0AA35X185_GEOBA</name>
<dbReference type="AlphaFoldDB" id="A0AA35X185"/>
<keyword evidence="4" id="KW-1185">Reference proteome</keyword>
<dbReference type="GO" id="GO:0008289">
    <property type="term" value="F:lipid binding"/>
    <property type="evidence" value="ECO:0007669"/>
    <property type="project" value="InterPro"/>
</dbReference>
<feature type="compositionally biased region" description="Polar residues" evidence="1">
    <location>
        <begin position="320"/>
        <end position="335"/>
    </location>
</feature>
<dbReference type="InterPro" id="IPR023393">
    <property type="entry name" value="START-like_dom_sf"/>
</dbReference>
<dbReference type="Gene3D" id="3.30.530.20">
    <property type="match status" value="1"/>
</dbReference>
<evidence type="ECO:0000259" key="2">
    <source>
        <dbReference type="PROSITE" id="PS50848"/>
    </source>
</evidence>
<dbReference type="PANTHER" id="PTHR47117:SF8">
    <property type="entry name" value="KINESIN FAMILY MEMBER 16B"/>
    <property type="match status" value="1"/>
</dbReference>
<organism evidence="3 4">
    <name type="scientific">Geodia barretti</name>
    <name type="common">Barrett's horny sponge</name>
    <dbReference type="NCBI Taxonomy" id="519541"/>
    <lineage>
        <taxon>Eukaryota</taxon>
        <taxon>Metazoa</taxon>
        <taxon>Porifera</taxon>
        <taxon>Demospongiae</taxon>
        <taxon>Heteroscleromorpha</taxon>
        <taxon>Tetractinellida</taxon>
        <taxon>Astrophorina</taxon>
        <taxon>Geodiidae</taxon>
        <taxon>Geodia</taxon>
    </lineage>
</organism>
<dbReference type="EMBL" id="CASHTH010002709">
    <property type="protein sequence ID" value="CAI8034062.1"/>
    <property type="molecule type" value="Genomic_DNA"/>
</dbReference>
<evidence type="ECO:0000313" key="4">
    <source>
        <dbReference type="Proteomes" id="UP001174909"/>
    </source>
</evidence>
<feature type="compositionally biased region" description="Basic and acidic residues" evidence="1">
    <location>
        <begin position="340"/>
        <end position="354"/>
    </location>
</feature>
<dbReference type="SUPFAM" id="SSF55961">
    <property type="entry name" value="Bet v1-like"/>
    <property type="match status" value="1"/>
</dbReference>
<gene>
    <name evidence="3" type="ORF">GBAR_LOCUS19214</name>
</gene>
<dbReference type="Pfam" id="PF01852">
    <property type="entry name" value="START"/>
    <property type="match status" value="1"/>
</dbReference>
<dbReference type="CDD" id="cd00177">
    <property type="entry name" value="START"/>
    <property type="match status" value="1"/>
</dbReference>
<dbReference type="Proteomes" id="UP001174909">
    <property type="component" value="Unassembled WGS sequence"/>
</dbReference>
<accession>A0AA35X185</accession>